<evidence type="ECO:0000313" key="4">
    <source>
        <dbReference type="Proteomes" id="UP000199400"/>
    </source>
</evidence>
<accession>A0A1I1SQX6</accession>
<feature type="signal peptide" evidence="2">
    <location>
        <begin position="1"/>
        <end position="19"/>
    </location>
</feature>
<gene>
    <name evidence="3" type="ORF">SAMN02745121_00061</name>
</gene>
<evidence type="ECO:0000313" key="3">
    <source>
        <dbReference type="EMBL" id="SFD46293.1"/>
    </source>
</evidence>
<dbReference type="STRING" id="54.SAMN02745121_00061"/>
<protein>
    <submittedName>
        <fullName evidence="3">Uncharacterized protein</fullName>
    </submittedName>
</protein>
<keyword evidence="2" id="KW-0732">Signal</keyword>
<keyword evidence="4" id="KW-1185">Reference proteome</keyword>
<organism evidence="3 4">
    <name type="scientific">Nannocystis exedens</name>
    <dbReference type="NCBI Taxonomy" id="54"/>
    <lineage>
        <taxon>Bacteria</taxon>
        <taxon>Pseudomonadati</taxon>
        <taxon>Myxococcota</taxon>
        <taxon>Polyangia</taxon>
        <taxon>Nannocystales</taxon>
        <taxon>Nannocystaceae</taxon>
        <taxon>Nannocystis</taxon>
    </lineage>
</organism>
<dbReference type="EMBL" id="FOMX01000002">
    <property type="protein sequence ID" value="SFD46293.1"/>
    <property type="molecule type" value="Genomic_DNA"/>
</dbReference>
<dbReference type="RefSeq" id="WP_096333161.1">
    <property type="nucleotide sequence ID" value="NZ_FOMX01000002.1"/>
</dbReference>
<name>A0A1I1SQX6_9BACT</name>
<dbReference type="Proteomes" id="UP000199400">
    <property type="component" value="Unassembled WGS sequence"/>
</dbReference>
<dbReference type="OrthoDB" id="5505241at2"/>
<feature type="compositionally biased region" description="Low complexity" evidence="1">
    <location>
        <begin position="47"/>
        <end position="64"/>
    </location>
</feature>
<evidence type="ECO:0000256" key="1">
    <source>
        <dbReference type="SAM" id="MobiDB-lite"/>
    </source>
</evidence>
<dbReference type="AlphaFoldDB" id="A0A1I1SQX6"/>
<feature type="region of interest" description="Disordered" evidence="1">
    <location>
        <begin position="30"/>
        <end position="70"/>
    </location>
</feature>
<evidence type="ECO:0000256" key="2">
    <source>
        <dbReference type="SAM" id="SignalP"/>
    </source>
</evidence>
<feature type="chain" id="PRO_5011486875" evidence="2">
    <location>
        <begin position="20"/>
        <end position="286"/>
    </location>
</feature>
<reference evidence="4" key="1">
    <citation type="submission" date="2016-10" db="EMBL/GenBank/DDBJ databases">
        <authorList>
            <person name="Varghese N."/>
            <person name="Submissions S."/>
        </authorList>
    </citation>
    <scope>NUCLEOTIDE SEQUENCE [LARGE SCALE GENOMIC DNA]</scope>
    <source>
        <strain evidence="4">ATCC 25963</strain>
    </source>
</reference>
<proteinExistence type="predicted"/>
<sequence>MRTTVVLASLACACAGAPAGPAGTTAYVASTTGGGEQRWTTELQDPTTSTTGTGAAATTTTGASEPELPSEGFHCDPRLQDCPAGHKCTPFASDMADDWNGARCVPLVADPAGLGEPCETEGHPHSGIDDCGPGLMCWYFESTTDLRGRCLGLCDADDGCVDPDARCYVQQSASYLCYPLCDPLAQDCPPPATLCVRSSSVDGFICRYAPAGEPAGAGTPCDGETDCAPGHVCDPVDLVSGCAGERCCAPLCSLSQPSCPAELPQCQAYDPAPPPEYADVGVCRAP</sequence>